<dbReference type="Gene3D" id="3.90.226.10">
    <property type="entry name" value="2-enoyl-CoA Hydratase, Chain A, domain 1"/>
    <property type="match status" value="1"/>
</dbReference>
<dbReference type="CDD" id="cd06558">
    <property type="entry name" value="crotonase-like"/>
    <property type="match status" value="1"/>
</dbReference>
<organism evidence="1 2">
    <name type="scientific">Desulfosarcina alkanivorans</name>
    <dbReference type="NCBI Taxonomy" id="571177"/>
    <lineage>
        <taxon>Bacteria</taxon>
        <taxon>Pseudomonadati</taxon>
        <taxon>Thermodesulfobacteriota</taxon>
        <taxon>Desulfobacteria</taxon>
        <taxon>Desulfobacterales</taxon>
        <taxon>Desulfosarcinaceae</taxon>
        <taxon>Desulfosarcina</taxon>
    </lineage>
</organism>
<dbReference type="EMBL" id="AP021874">
    <property type="protein sequence ID" value="BBO67687.1"/>
    <property type="molecule type" value="Genomic_DNA"/>
</dbReference>
<dbReference type="GO" id="GO:0006635">
    <property type="term" value="P:fatty acid beta-oxidation"/>
    <property type="evidence" value="ECO:0007669"/>
    <property type="project" value="TreeGrafter"/>
</dbReference>
<dbReference type="GO" id="GO:0003824">
    <property type="term" value="F:catalytic activity"/>
    <property type="evidence" value="ECO:0007669"/>
    <property type="project" value="UniProtKB-ARBA"/>
</dbReference>
<gene>
    <name evidence="1" type="ORF">DSCA_16170</name>
</gene>
<evidence type="ECO:0008006" key="3">
    <source>
        <dbReference type="Google" id="ProtNLM"/>
    </source>
</evidence>
<dbReference type="AlphaFoldDB" id="A0A5K7YSS1"/>
<dbReference type="OrthoDB" id="5365311at2"/>
<keyword evidence="2" id="KW-1185">Reference proteome</keyword>
<reference evidence="1 2" key="1">
    <citation type="submission" date="2019-11" db="EMBL/GenBank/DDBJ databases">
        <title>Comparative genomics of hydrocarbon-degrading Desulfosarcina strains.</title>
        <authorList>
            <person name="Watanabe M."/>
            <person name="Kojima H."/>
            <person name="Fukui M."/>
        </authorList>
    </citation>
    <scope>NUCLEOTIDE SEQUENCE [LARGE SCALE GENOMIC DNA]</scope>
    <source>
        <strain evidence="1 2">PL12</strain>
    </source>
</reference>
<accession>A0A5K7YSS1</accession>
<dbReference type="Pfam" id="PF00378">
    <property type="entry name" value="ECH_1"/>
    <property type="match status" value="1"/>
</dbReference>
<protein>
    <recommendedName>
        <fullName evidence="3">Enoyl-CoA hydratase</fullName>
    </recommendedName>
</protein>
<dbReference type="InterPro" id="IPR029045">
    <property type="entry name" value="ClpP/crotonase-like_dom_sf"/>
</dbReference>
<dbReference type="PANTHER" id="PTHR11941">
    <property type="entry name" value="ENOYL-COA HYDRATASE-RELATED"/>
    <property type="match status" value="1"/>
</dbReference>
<dbReference type="KEGG" id="dalk:DSCA_16170"/>
<sequence length="255" mass="28457">MKKSTRNLTCDNDYFSARLEGGVVVFSPKGNVLLRSTILKAKEQVLDYFEAVSASSEARVLLLVPRARKSRREEYLSFIDMVKSGRMSENSVMRLYRAVDQIILHIRASSLFFISADCGQILPMAANISLACDYRILGDNACFQNPALELGLIAKGGGAWFLSRLLGRSKALELLLARQSLTPDEARAMGLVDRLVPADDFEAESLRIASRFAGIPATSLRLAKRLVSHCESDLAEYLEMENHELVRALYQTHIR</sequence>
<proteinExistence type="predicted"/>
<evidence type="ECO:0000313" key="2">
    <source>
        <dbReference type="Proteomes" id="UP000427906"/>
    </source>
</evidence>
<name>A0A5K7YSS1_9BACT</name>
<dbReference type="PANTHER" id="PTHR11941:SF54">
    <property type="entry name" value="ENOYL-COA HYDRATASE, MITOCHONDRIAL"/>
    <property type="match status" value="1"/>
</dbReference>
<dbReference type="RefSeq" id="WP_155315919.1">
    <property type="nucleotide sequence ID" value="NZ_AP021874.1"/>
</dbReference>
<evidence type="ECO:0000313" key="1">
    <source>
        <dbReference type="EMBL" id="BBO67687.1"/>
    </source>
</evidence>
<dbReference type="Proteomes" id="UP000427906">
    <property type="component" value="Chromosome"/>
</dbReference>
<dbReference type="InterPro" id="IPR001753">
    <property type="entry name" value="Enoyl-CoA_hydra/iso"/>
</dbReference>
<dbReference type="SUPFAM" id="SSF52096">
    <property type="entry name" value="ClpP/crotonase"/>
    <property type="match status" value="1"/>
</dbReference>